<name>A0ABT0IGK3_9ACTN</name>
<dbReference type="EMBL" id="JALPTH010000027">
    <property type="protein sequence ID" value="MCK8680463.1"/>
    <property type="molecule type" value="Genomic_DNA"/>
</dbReference>
<dbReference type="Proteomes" id="UP001522868">
    <property type="component" value="Unassembled WGS sequence"/>
</dbReference>
<proteinExistence type="predicted"/>
<evidence type="ECO:0000313" key="2">
    <source>
        <dbReference type="EMBL" id="MCK8680463.1"/>
    </source>
</evidence>
<organism evidence="2 3">
    <name type="scientific">Streptomyces lichenis</name>
    <dbReference type="NCBI Taxonomy" id="2306967"/>
    <lineage>
        <taxon>Bacteria</taxon>
        <taxon>Bacillati</taxon>
        <taxon>Actinomycetota</taxon>
        <taxon>Actinomycetes</taxon>
        <taxon>Kitasatosporales</taxon>
        <taxon>Streptomycetaceae</taxon>
        <taxon>Streptomyces</taxon>
    </lineage>
</organism>
<gene>
    <name evidence="2" type="ORF">M1O15_24305</name>
</gene>
<evidence type="ECO:0008006" key="4">
    <source>
        <dbReference type="Google" id="ProtNLM"/>
    </source>
</evidence>
<protein>
    <recommendedName>
        <fullName evidence="4">DUF5302 domain-containing protein</fullName>
    </recommendedName>
</protein>
<keyword evidence="3" id="KW-1185">Reference proteome</keyword>
<sequence length="57" mass="6355">MAKDRKQNRGKSTSSPAERGQQAAKASSIEERAEQRVSQMTSTDVAHKGRQKRFGHN</sequence>
<dbReference type="RefSeq" id="WP_248636280.1">
    <property type="nucleotide sequence ID" value="NZ_JALPTH010000027.1"/>
</dbReference>
<comment type="caution">
    <text evidence="2">The sequence shown here is derived from an EMBL/GenBank/DDBJ whole genome shotgun (WGS) entry which is preliminary data.</text>
</comment>
<feature type="compositionally biased region" description="Basic residues" evidence="1">
    <location>
        <begin position="48"/>
        <end position="57"/>
    </location>
</feature>
<feature type="region of interest" description="Disordered" evidence="1">
    <location>
        <begin position="1"/>
        <end position="57"/>
    </location>
</feature>
<reference evidence="2 3" key="1">
    <citation type="submission" date="2022-04" db="EMBL/GenBank/DDBJ databases">
        <title>Streptomyces sp. nov. LCR6-01 isolated from Lichen of Dirinaria sp.</title>
        <authorList>
            <person name="Kanchanasin P."/>
            <person name="Tanasupawat S."/>
            <person name="Phongsopitanun W."/>
        </authorList>
    </citation>
    <scope>NUCLEOTIDE SEQUENCE [LARGE SCALE GENOMIC DNA]</scope>
    <source>
        <strain evidence="2 3">LCR6-01</strain>
    </source>
</reference>
<evidence type="ECO:0000313" key="3">
    <source>
        <dbReference type="Proteomes" id="UP001522868"/>
    </source>
</evidence>
<evidence type="ECO:0000256" key="1">
    <source>
        <dbReference type="SAM" id="MobiDB-lite"/>
    </source>
</evidence>
<accession>A0ABT0IGK3</accession>